<evidence type="ECO:0000256" key="1">
    <source>
        <dbReference type="SAM" id="Phobius"/>
    </source>
</evidence>
<accession>A0A818LZ99</accession>
<dbReference type="EMBL" id="CAJNYU010002676">
    <property type="protein sequence ID" value="CAF3576871.1"/>
    <property type="molecule type" value="Genomic_DNA"/>
</dbReference>
<evidence type="ECO:0000313" key="12">
    <source>
        <dbReference type="EMBL" id="CAF4696743.1"/>
    </source>
</evidence>
<reference evidence="6" key="1">
    <citation type="submission" date="2021-02" db="EMBL/GenBank/DDBJ databases">
        <authorList>
            <person name="Nowell W R."/>
        </authorList>
    </citation>
    <scope>NUCLEOTIDE SEQUENCE</scope>
</reference>
<dbReference type="EMBL" id="CAJOBR010002064">
    <property type="protein sequence ID" value="CAF4654595.1"/>
    <property type="molecule type" value="Genomic_DNA"/>
</dbReference>
<evidence type="ECO:0000313" key="6">
    <source>
        <dbReference type="EMBL" id="CAF3576871.1"/>
    </source>
</evidence>
<dbReference type="InterPro" id="IPR003571">
    <property type="entry name" value="Snake_3FTx"/>
</dbReference>
<dbReference type="Proteomes" id="UP000663838">
    <property type="component" value="Unassembled WGS sequence"/>
</dbReference>
<dbReference type="EMBL" id="CAJOBS010000441">
    <property type="protein sequence ID" value="CAF4577594.1"/>
    <property type="molecule type" value="Genomic_DNA"/>
</dbReference>
<gene>
    <name evidence="6" type="ORF">FME351_LOCUS20743</name>
    <name evidence="4" type="ORF">GRG538_LOCUS12977</name>
    <name evidence="8" type="ORF">HFQ381_LOCUS18653</name>
    <name evidence="7" type="ORF">KIK155_LOCUS29447</name>
    <name evidence="3" type="ORF">LUA448_LOCUS8117</name>
    <name evidence="11" type="ORF">QYT958_LOCUS15076</name>
    <name evidence="5" type="ORF">TIS948_LOCUS33674</name>
    <name evidence="10" type="ORF">TOA249_LOCUS9047</name>
    <name evidence="9" type="ORF">TSG867_LOCUS14158</name>
    <name evidence="12" type="ORF">UJA718_LOCUS36033</name>
</gene>
<evidence type="ECO:0000313" key="7">
    <source>
        <dbReference type="EMBL" id="CAF3746336.1"/>
    </source>
</evidence>
<protein>
    <submittedName>
        <fullName evidence="6">Uncharacterized protein</fullName>
    </submittedName>
</protein>
<dbReference type="GO" id="GO:0090729">
    <property type="term" value="F:toxin activity"/>
    <property type="evidence" value="ECO:0007669"/>
    <property type="project" value="InterPro"/>
</dbReference>
<dbReference type="Proteomes" id="UP000663833">
    <property type="component" value="Unassembled WGS sequence"/>
</dbReference>
<dbReference type="Proteomes" id="UP000663848">
    <property type="component" value="Unassembled WGS sequence"/>
</dbReference>
<evidence type="ECO:0000313" key="9">
    <source>
        <dbReference type="EMBL" id="CAF4416369.1"/>
    </source>
</evidence>
<dbReference type="SUPFAM" id="SSF57302">
    <property type="entry name" value="Snake toxin-like"/>
    <property type="match status" value="1"/>
</dbReference>
<comment type="caution">
    <text evidence="6">The sequence shown here is derived from an EMBL/GenBank/DDBJ whole genome shotgun (WGS) entry which is preliminary data.</text>
</comment>
<evidence type="ECO:0000256" key="2">
    <source>
        <dbReference type="SAM" id="SignalP"/>
    </source>
</evidence>
<proteinExistence type="predicted"/>
<feature type="signal peptide" evidence="2">
    <location>
        <begin position="1"/>
        <end position="20"/>
    </location>
</feature>
<evidence type="ECO:0000313" key="5">
    <source>
        <dbReference type="EMBL" id="CAF3475881.1"/>
    </source>
</evidence>
<dbReference type="EMBL" id="CAJOBP010034345">
    <property type="protein sequence ID" value="CAF4696743.1"/>
    <property type="molecule type" value="Genomic_DNA"/>
</dbReference>
<keyword evidence="1" id="KW-0812">Transmembrane</keyword>
<evidence type="ECO:0000313" key="10">
    <source>
        <dbReference type="EMBL" id="CAF4577594.1"/>
    </source>
</evidence>
<keyword evidence="1" id="KW-0472">Membrane</keyword>
<dbReference type="EMBL" id="CAJNYT010001877">
    <property type="protein sequence ID" value="CAF3434837.1"/>
    <property type="molecule type" value="Genomic_DNA"/>
</dbReference>
<keyword evidence="1" id="KW-1133">Transmembrane helix</keyword>
<dbReference type="Proteomes" id="UP000663869">
    <property type="component" value="Unassembled WGS sequence"/>
</dbReference>
<evidence type="ECO:0000313" key="13">
    <source>
        <dbReference type="Proteomes" id="UP000663869"/>
    </source>
</evidence>
<name>A0A818LZ99_9BILA</name>
<dbReference type="CDD" id="cd00206">
    <property type="entry name" value="TFP_snake_toxin"/>
    <property type="match status" value="1"/>
</dbReference>
<organism evidence="6 13">
    <name type="scientific">Rotaria socialis</name>
    <dbReference type="NCBI Taxonomy" id="392032"/>
    <lineage>
        <taxon>Eukaryota</taxon>
        <taxon>Metazoa</taxon>
        <taxon>Spiralia</taxon>
        <taxon>Gnathifera</taxon>
        <taxon>Rotifera</taxon>
        <taxon>Eurotatoria</taxon>
        <taxon>Bdelloidea</taxon>
        <taxon>Philodinida</taxon>
        <taxon>Philodinidae</taxon>
        <taxon>Rotaria</taxon>
    </lineage>
</organism>
<evidence type="ECO:0000313" key="3">
    <source>
        <dbReference type="EMBL" id="CAF3301567.1"/>
    </source>
</evidence>
<sequence>MFVWWFIGSIGFLSTSIIYCENITSTTPDNDAEPEDVHISLVIANDQEEPSDSIKKDLQTNEDIIKETNSIETSEPEPLSCHECTNCYSPADIIIRKCDAGVTMCYKMSKRINKTSLLIHRGCSTSKGLCTVPEDDQSNSFESITCCTSHKCNQAAHVKLSLLLSSLGLFIIFIIFNDA</sequence>
<dbReference type="Proteomes" id="UP000663873">
    <property type="component" value="Unassembled WGS sequence"/>
</dbReference>
<dbReference type="OrthoDB" id="10024876at2759"/>
<feature type="chain" id="PRO_5044132492" evidence="2">
    <location>
        <begin position="21"/>
        <end position="179"/>
    </location>
</feature>
<dbReference type="Proteomes" id="UP000663865">
    <property type="component" value="Unassembled WGS sequence"/>
</dbReference>
<dbReference type="GO" id="GO:0005576">
    <property type="term" value="C:extracellular region"/>
    <property type="evidence" value="ECO:0007669"/>
    <property type="project" value="InterPro"/>
</dbReference>
<dbReference type="EMBL" id="CAJOBO010001455">
    <property type="protein sequence ID" value="CAF4379731.1"/>
    <property type="molecule type" value="Genomic_DNA"/>
</dbReference>
<keyword evidence="2" id="KW-0732">Signal</keyword>
<dbReference type="Gene3D" id="2.10.60.10">
    <property type="entry name" value="CD59"/>
    <property type="match status" value="1"/>
</dbReference>
<dbReference type="EMBL" id="CAJNYD010000847">
    <property type="protein sequence ID" value="CAF3301567.1"/>
    <property type="molecule type" value="Genomic_DNA"/>
</dbReference>
<dbReference type="Proteomes" id="UP000663862">
    <property type="component" value="Unassembled WGS sequence"/>
</dbReference>
<keyword evidence="14" id="KW-1185">Reference proteome</keyword>
<dbReference type="EMBL" id="CAJOBQ010000777">
    <property type="protein sequence ID" value="CAF4416369.1"/>
    <property type="molecule type" value="Genomic_DNA"/>
</dbReference>
<dbReference type="Proteomes" id="UP000663851">
    <property type="component" value="Unassembled WGS sequence"/>
</dbReference>
<evidence type="ECO:0000313" key="8">
    <source>
        <dbReference type="EMBL" id="CAF4379731.1"/>
    </source>
</evidence>
<dbReference type="EMBL" id="CAJNYV010005501">
    <property type="protein sequence ID" value="CAF3746336.1"/>
    <property type="molecule type" value="Genomic_DNA"/>
</dbReference>
<dbReference type="InterPro" id="IPR045860">
    <property type="entry name" value="Snake_toxin-like_sf"/>
</dbReference>
<evidence type="ECO:0000313" key="14">
    <source>
        <dbReference type="Proteomes" id="UP000663873"/>
    </source>
</evidence>
<dbReference type="AlphaFoldDB" id="A0A818LZ99"/>
<feature type="transmembrane region" description="Helical" evidence="1">
    <location>
        <begin position="156"/>
        <end position="176"/>
    </location>
</feature>
<dbReference type="EMBL" id="CAJNXB010006288">
    <property type="protein sequence ID" value="CAF3475881.1"/>
    <property type="molecule type" value="Genomic_DNA"/>
</dbReference>
<dbReference type="Proteomes" id="UP000663872">
    <property type="component" value="Unassembled WGS sequence"/>
</dbReference>
<evidence type="ECO:0000313" key="11">
    <source>
        <dbReference type="EMBL" id="CAF4654595.1"/>
    </source>
</evidence>
<dbReference type="Proteomes" id="UP000663825">
    <property type="component" value="Unassembled WGS sequence"/>
</dbReference>
<evidence type="ECO:0000313" key="4">
    <source>
        <dbReference type="EMBL" id="CAF3434837.1"/>
    </source>
</evidence>